<comment type="function">
    <text evidence="9">Catalyzes the ATP-dependent amination of UTP to CTP with either L-glutamine or ammonia as the source of nitrogen.</text>
</comment>
<protein>
    <recommendedName>
        <fullName evidence="9">CTP synthase</fullName>
        <ecNumber evidence="9">6.3.4.2</ecNumber>
    </recommendedName>
    <alternativeName>
        <fullName evidence="9">UTP--ammonia ligase</fullName>
    </alternativeName>
</protein>
<dbReference type="InterPro" id="IPR027417">
    <property type="entry name" value="P-loop_NTPase"/>
</dbReference>
<name>A0A8S4BQM8_9TELE</name>
<sequence length="800" mass="89977">MKYILVTGGVISGIGKGIIASSVGTILKSCGLHVTAIKIDPYINIDAGTFSPYEHGKSFSLKFPSSCEVFVLDDGGEVDLDLGNYERFLDIRLIRDNNLTTGKIYQSVINKERRGDYLGKTVQVVPHITDAIQEWVMKQAKISVDDDGVEPQVCVIELGGTVGDIESMPFIEAFRQFQFKVKRENFCNIHVSLIPQPKTTGEQKTKPTQNSVRELRGLGLSPDLIVCRCTTPLETSVKEKISMFCHVEPTQVICVHDVSSIYRVPLLLEDQGVVNYLRQRLNLPVEMRQRQMLTKWKEMADRSDRLLEHVSIALVGKYTKLSDSYTSVIKALQHSALAINHKLEVKYVDSADLEVKTMQEEPVKYHEAWQKLCSADGVLVPGGFGVRGTEGKMLAISWARKQNKPFLGVCLGMQLAVCEFARNVLGWEDANSTEFNPETKHPVVNPELKHHFEAKGLHFVGQDVEGERMEVIELEDHCYFVGVQYHPEFTSRPIKPSPPYFGLLLAAAGKLQSYLAKGCRLSPRDTYSDRSESSSPEVDILELKLASLYINRQTLEVHTPAQPDSCTGWQEQFSIRAPMDLTLWQYQFRIIMLGDSTVGKSSLLKRYTEDMFLESINQTVGVDFYVHFLEVEPGVRVKLQFWDTAGQERFRSVTRSYYRNSVGGLLVFDMTSRDSFDHIKEWHAEVCERVQPHKVLFVLVGQKSDRDAHGERAVRREEAEKLAGRLGMPYIEASAKSGHNVRESFELLTRRVYQGLLSGEVQLMEGWDGVKCAAPQALRLQRASGSKPGTAPGNNKKCCG</sequence>
<comment type="pathway">
    <text evidence="1 9">Pyrimidine metabolism; CTP biosynthesis via de novo pathway; CTP from UDP: step 2/2.</text>
</comment>
<dbReference type="GO" id="GO:0042802">
    <property type="term" value="F:identical protein binding"/>
    <property type="evidence" value="ECO:0007669"/>
    <property type="project" value="TreeGrafter"/>
</dbReference>
<accession>A0A8S4BQM8</accession>
<dbReference type="EMBL" id="CAJRST010038888">
    <property type="protein sequence ID" value="CAG6014809.1"/>
    <property type="molecule type" value="Genomic_DNA"/>
</dbReference>
<dbReference type="InterPro" id="IPR029062">
    <property type="entry name" value="Class_I_gatase-like"/>
</dbReference>
<dbReference type="PROSITE" id="PS51419">
    <property type="entry name" value="RAB"/>
    <property type="match status" value="1"/>
</dbReference>
<dbReference type="FunFam" id="3.40.50.300:FF:000207">
    <property type="entry name" value="CTP synthase"/>
    <property type="match status" value="1"/>
</dbReference>
<dbReference type="SMART" id="SM00173">
    <property type="entry name" value="RAS"/>
    <property type="match status" value="1"/>
</dbReference>
<evidence type="ECO:0000256" key="3">
    <source>
        <dbReference type="ARBA" id="ARBA00022598"/>
    </source>
</evidence>
<evidence type="ECO:0000256" key="8">
    <source>
        <dbReference type="ARBA" id="ARBA00047781"/>
    </source>
</evidence>
<dbReference type="OrthoDB" id="1739076at2759"/>
<dbReference type="InterPro" id="IPR017926">
    <property type="entry name" value="GATASE"/>
</dbReference>
<dbReference type="Pfam" id="PF00071">
    <property type="entry name" value="Ras"/>
    <property type="match status" value="1"/>
</dbReference>
<comment type="similarity">
    <text evidence="2 9">Belongs to the CTP synthase family.</text>
</comment>
<dbReference type="GO" id="GO:0003924">
    <property type="term" value="F:GTPase activity"/>
    <property type="evidence" value="ECO:0007669"/>
    <property type="project" value="InterPro"/>
</dbReference>
<dbReference type="AlphaFoldDB" id="A0A8S4BQM8"/>
<reference evidence="12" key="1">
    <citation type="submission" date="2021-05" db="EMBL/GenBank/DDBJ databases">
        <authorList>
            <person name="Tigano A."/>
        </authorList>
    </citation>
    <scope>NUCLEOTIDE SEQUENCE</scope>
</reference>
<feature type="domain" description="CTP synthase N-terminal" evidence="11">
    <location>
        <begin position="2"/>
        <end position="283"/>
    </location>
</feature>
<dbReference type="NCBIfam" id="TIGR00337">
    <property type="entry name" value="PyrG"/>
    <property type="match status" value="1"/>
</dbReference>
<dbReference type="GO" id="GO:0003883">
    <property type="term" value="F:CTP synthase activity"/>
    <property type="evidence" value="ECO:0007669"/>
    <property type="project" value="UniProtKB-UniRule"/>
</dbReference>
<keyword evidence="3 9" id="KW-0436">Ligase</keyword>
<evidence type="ECO:0000256" key="9">
    <source>
        <dbReference type="RuleBase" id="RU810713"/>
    </source>
</evidence>
<dbReference type="InterPro" id="IPR005225">
    <property type="entry name" value="Small_GTP-bd"/>
</dbReference>
<gene>
    <name evidence="12" type="ORF">MMEN_LOCUS19371</name>
</gene>
<dbReference type="InterPro" id="IPR033828">
    <property type="entry name" value="GATase1_CTP_Synthase"/>
</dbReference>
<evidence type="ECO:0000259" key="10">
    <source>
        <dbReference type="Pfam" id="PF00117"/>
    </source>
</evidence>
<dbReference type="PROSITE" id="PS51421">
    <property type="entry name" value="RAS"/>
    <property type="match status" value="1"/>
</dbReference>
<dbReference type="SMART" id="SM00174">
    <property type="entry name" value="RHO"/>
    <property type="match status" value="1"/>
</dbReference>
<keyword evidence="4 9" id="KW-0547">Nucleotide-binding</keyword>
<dbReference type="NCBIfam" id="TIGR00231">
    <property type="entry name" value="small_GTP"/>
    <property type="match status" value="1"/>
</dbReference>
<evidence type="ECO:0000256" key="1">
    <source>
        <dbReference type="ARBA" id="ARBA00005171"/>
    </source>
</evidence>
<dbReference type="SUPFAM" id="SSF52540">
    <property type="entry name" value="P-loop containing nucleoside triphosphate hydrolases"/>
    <property type="match status" value="2"/>
</dbReference>
<keyword evidence="5 9" id="KW-0067">ATP-binding</keyword>
<dbReference type="SUPFAM" id="SSF52317">
    <property type="entry name" value="Class I glutamine amidotransferase-like"/>
    <property type="match status" value="1"/>
</dbReference>
<organism evidence="12 13">
    <name type="scientific">Menidia menidia</name>
    <name type="common">Atlantic silverside</name>
    <dbReference type="NCBI Taxonomy" id="238744"/>
    <lineage>
        <taxon>Eukaryota</taxon>
        <taxon>Metazoa</taxon>
        <taxon>Chordata</taxon>
        <taxon>Craniata</taxon>
        <taxon>Vertebrata</taxon>
        <taxon>Euteleostomi</taxon>
        <taxon>Actinopterygii</taxon>
        <taxon>Neopterygii</taxon>
        <taxon>Teleostei</taxon>
        <taxon>Neoteleostei</taxon>
        <taxon>Acanthomorphata</taxon>
        <taxon>Ovalentaria</taxon>
        <taxon>Atherinomorphae</taxon>
        <taxon>Atheriniformes</taxon>
        <taxon>Atherinopsidae</taxon>
        <taxon>Menidiinae</taxon>
        <taxon>Menidia</taxon>
    </lineage>
</organism>
<dbReference type="CDD" id="cd03113">
    <property type="entry name" value="CTPS_N"/>
    <property type="match status" value="1"/>
</dbReference>
<proteinExistence type="inferred from homology"/>
<dbReference type="Proteomes" id="UP000677803">
    <property type="component" value="Unassembled WGS sequence"/>
</dbReference>
<dbReference type="SMART" id="SM00175">
    <property type="entry name" value="RAB"/>
    <property type="match status" value="1"/>
</dbReference>
<dbReference type="Pfam" id="PF06418">
    <property type="entry name" value="CTP_synth_N"/>
    <property type="match status" value="1"/>
</dbReference>
<dbReference type="InterPro" id="IPR004468">
    <property type="entry name" value="CTP_synthase"/>
</dbReference>
<dbReference type="InterPro" id="IPR001806">
    <property type="entry name" value="Small_GTPase"/>
</dbReference>
<evidence type="ECO:0000256" key="7">
    <source>
        <dbReference type="ARBA" id="ARBA00022975"/>
    </source>
</evidence>
<dbReference type="PANTHER" id="PTHR11550">
    <property type="entry name" value="CTP SYNTHASE"/>
    <property type="match status" value="1"/>
</dbReference>
<dbReference type="GO" id="GO:0097268">
    <property type="term" value="C:cytoophidium"/>
    <property type="evidence" value="ECO:0007669"/>
    <property type="project" value="TreeGrafter"/>
</dbReference>
<dbReference type="PANTHER" id="PTHR11550:SF0">
    <property type="entry name" value="CTP SYNTHASE-RELATED"/>
    <property type="match status" value="1"/>
</dbReference>
<dbReference type="PRINTS" id="PR00449">
    <property type="entry name" value="RASTRNSFRMNG"/>
</dbReference>
<keyword evidence="7 9" id="KW-0665">Pyrimidine biosynthesis</keyword>
<comment type="catalytic activity">
    <reaction evidence="8 9">
        <text>UTP + L-glutamine + ATP + H2O = CTP + L-glutamate + ADP + phosphate + 2 H(+)</text>
        <dbReference type="Rhea" id="RHEA:26426"/>
        <dbReference type="ChEBI" id="CHEBI:15377"/>
        <dbReference type="ChEBI" id="CHEBI:15378"/>
        <dbReference type="ChEBI" id="CHEBI:29985"/>
        <dbReference type="ChEBI" id="CHEBI:30616"/>
        <dbReference type="ChEBI" id="CHEBI:37563"/>
        <dbReference type="ChEBI" id="CHEBI:43474"/>
        <dbReference type="ChEBI" id="CHEBI:46398"/>
        <dbReference type="ChEBI" id="CHEBI:58359"/>
        <dbReference type="ChEBI" id="CHEBI:456216"/>
        <dbReference type="EC" id="6.3.4.2"/>
    </reaction>
</comment>
<evidence type="ECO:0000313" key="12">
    <source>
        <dbReference type="EMBL" id="CAG6014809.1"/>
    </source>
</evidence>
<dbReference type="PROSITE" id="PS51273">
    <property type="entry name" value="GATASE_TYPE_1"/>
    <property type="match status" value="1"/>
</dbReference>
<comment type="caution">
    <text evidence="12">The sequence shown here is derived from an EMBL/GenBank/DDBJ whole genome shotgun (WGS) entry which is preliminary data.</text>
</comment>
<dbReference type="EC" id="6.3.4.2" evidence="9"/>
<keyword evidence="13" id="KW-1185">Reference proteome</keyword>
<dbReference type="Gene3D" id="3.40.50.300">
    <property type="entry name" value="P-loop containing nucleotide triphosphate hydrolases"/>
    <property type="match status" value="2"/>
</dbReference>
<evidence type="ECO:0000256" key="2">
    <source>
        <dbReference type="ARBA" id="ARBA00007533"/>
    </source>
</evidence>
<dbReference type="GO" id="GO:0005524">
    <property type="term" value="F:ATP binding"/>
    <property type="evidence" value="ECO:0007669"/>
    <property type="project" value="UniProtKB-KW"/>
</dbReference>
<evidence type="ECO:0000259" key="11">
    <source>
        <dbReference type="Pfam" id="PF06418"/>
    </source>
</evidence>
<evidence type="ECO:0000256" key="5">
    <source>
        <dbReference type="ARBA" id="ARBA00022840"/>
    </source>
</evidence>
<dbReference type="GO" id="GO:0005525">
    <property type="term" value="F:GTP binding"/>
    <property type="evidence" value="ECO:0007669"/>
    <property type="project" value="InterPro"/>
</dbReference>
<dbReference type="GO" id="GO:0005737">
    <property type="term" value="C:cytoplasm"/>
    <property type="evidence" value="ECO:0007669"/>
    <property type="project" value="TreeGrafter"/>
</dbReference>
<dbReference type="GO" id="GO:0019856">
    <property type="term" value="P:pyrimidine nucleobase biosynthetic process"/>
    <property type="evidence" value="ECO:0007669"/>
    <property type="project" value="TreeGrafter"/>
</dbReference>
<feature type="domain" description="Glutamine amidotransferase" evidence="10">
    <location>
        <begin position="321"/>
        <end position="498"/>
    </location>
</feature>
<dbReference type="GO" id="GO:0044210">
    <property type="term" value="P:'de novo' CTP biosynthetic process"/>
    <property type="evidence" value="ECO:0007669"/>
    <property type="project" value="UniProtKB-UniRule"/>
</dbReference>
<dbReference type="FunFam" id="3.40.50.300:FF:001583">
    <property type="entry name" value="RAB42, member RAS oncogene family"/>
    <property type="match status" value="1"/>
</dbReference>
<dbReference type="SMART" id="SM00177">
    <property type="entry name" value="ARF"/>
    <property type="match status" value="1"/>
</dbReference>
<keyword evidence="6 9" id="KW-0315">Glutamine amidotransferase</keyword>
<dbReference type="PROSITE" id="PS51420">
    <property type="entry name" value="RHO"/>
    <property type="match status" value="1"/>
</dbReference>
<evidence type="ECO:0000256" key="6">
    <source>
        <dbReference type="ARBA" id="ARBA00022962"/>
    </source>
</evidence>
<dbReference type="CDD" id="cd01746">
    <property type="entry name" value="GATase1_CTP_Synthase"/>
    <property type="match status" value="1"/>
</dbReference>
<dbReference type="InterPro" id="IPR017456">
    <property type="entry name" value="CTP_synthase_N"/>
</dbReference>
<dbReference type="SMART" id="SM00176">
    <property type="entry name" value="RAN"/>
    <property type="match status" value="1"/>
</dbReference>
<dbReference type="Pfam" id="PF00117">
    <property type="entry name" value="GATase"/>
    <property type="match status" value="1"/>
</dbReference>
<dbReference type="NCBIfam" id="NF003792">
    <property type="entry name" value="PRK05380.1"/>
    <property type="match status" value="1"/>
</dbReference>
<evidence type="ECO:0000313" key="13">
    <source>
        <dbReference type="Proteomes" id="UP000677803"/>
    </source>
</evidence>
<evidence type="ECO:0000256" key="4">
    <source>
        <dbReference type="ARBA" id="ARBA00022741"/>
    </source>
</evidence>
<dbReference type="Gene3D" id="3.40.50.880">
    <property type="match status" value="2"/>
</dbReference>